<dbReference type="InterPro" id="IPR026444">
    <property type="entry name" value="Secre_tail"/>
</dbReference>
<dbReference type="NCBIfam" id="TIGR04183">
    <property type="entry name" value="Por_Secre_tail"/>
    <property type="match status" value="1"/>
</dbReference>
<dbReference type="InterPro" id="IPR013783">
    <property type="entry name" value="Ig-like_fold"/>
</dbReference>
<dbReference type="Gene3D" id="2.60.40.10">
    <property type="entry name" value="Immunoglobulins"/>
    <property type="match status" value="2"/>
</dbReference>
<sequence length="1051" mass="116086">MQQFAAAWSFLPAAPAAIFLLCSITIMSAQVSQINIARIELMPNEPSPFTMRDWKKVAMGYDSFVYDINKTGLYLPLVFTTPEGTNYPQNPTFGLDSYVGTNSDNSGEAINVLPSLVGASLVGVDKTNQYGMNWILMSQDYFNKNNGENLYLNNIGGHSGSDWWYDMMPNIYFYQLYDLYGNIGDAQNQFKLIADRMSEAVQKMGGKTTPWTKASMEYRAWDFLHMTPNPDGVHEPEASGAFGWLLYNAYKQNGDKQYLQAAEWSMEYLSNLGANPSYELQLPYGAYTAAKMNAEIGTKYNIANILFWIFNRGPLRGWGTIVGKWNAYDVSGLVGEANDAGNDYAFQLNGVQQAGQLAPMVRYDKRYARAIGKWILNLANATRLMYPGFLPNTHQDSHTWSDQYDPNGVMGYEALREQDAGLMLVSTGDALKGGWAGTNLSLYSTSSIGYLGAILEKTNEEKILKIDLLKTDFFKDAAYPSYLLFNPYTSTKSVLIDAGPEPTDIYDVVSETFLAQNVTAPTSINIPANKAVSIVLAPAGGTISYKNNEMLINGVVVDYNQSSVAYNYPPRIQSFAPDRTTVEKGDTITLYGKGIDQETKDLIYTFIFQGETKSGLAKEVTFIAPDVVGTYEAKLIVEDESHQRDSASIVIDVVTEINLFPEIVELTPASRYTHPGGTIHIKSVVTDGNNDPINYSWSVSGGNINGTGNEIDWTAPGSEGIFTLQLSVDDGRGGTATASVKLFSYDTNLDAHGDLIAWYPFAGNANDISGHQLNGIVSGAKFTADSLGQQLQAYFFDGINDHIRVVNNSILNFTDGITVTLFAQPQLIGDKERFIISHGSYQNRWKLSITPDRKVRWTIKNTSGAVKDLDSETVLEENKFYHIAATYNGRFAMIYINGRLESFSPFSGLINASPLDMEIGQYLPDDPSYSFRGILDEIKIYDYAQLPDSVAAESGAVITGTHEDQQFDYISLNVFPNPALKSLTIEIPSSHIVNPSSSFMTIFDINGNIELNTLFNSAPTMTIDISALSPGLHIIRITHDGKTMIKKFITE</sequence>
<dbReference type="SUPFAM" id="SSF49899">
    <property type="entry name" value="Concanavalin A-like lectins/glucanases"/>
    <property type="match status" value="1"/>
</dbReference>
<evidence type="ECO:0000313" key="3">
    <source>
        <dbReference type="Proteomes" id="UP000808337"/>
    </source>
</evidence>
<proteinExistence type="predicted"/>
<dbReference type="AlphaFoldDB" id="A0A9D7SVM2"/>
<evidence type="ECO:0000259" key="1">
    <source>
        <dbReference type="Pfam" id="PF18962"/>
    </source>
</evidence>
<organism evidence="2 3">
    <name type="scientific">Candidatus Opimibacter skivensis</name>
    <dbReference type="NCBI Taxonomy" id="2982028"/>
    <lineage>
        <taxon>Bacteria</taxon>
        <taxon>Pseudomonadati</taxon>
        <taxon>Bacteroidota</taxon>
        <taxon>Saprospiria</taxon>
        <taxon>Saprospirales</taxon>
        <taxon>Saprospiraceae</taxon>
        <taxon>Candidatus Opimibacter</taxon>
    </lineage>
</organism>
<accession>A0A9D7SVM2</accession>
<dbReference type="GO" id="GO:0004553">
    <property type="term" value="F:hydrolase activity, hydrolyzing O-glycosyl compounds"/>
    <property type="evidence" value="ECO:0007669"/>
    <property type="project" value="UniProtKB-ARBA"/>
</dbReference>
<gene>
    <name evidence="2" type="ORF">IPP15_11645</name>
</gene>
<dbReference type="Proteomes" id="UP000808337">
    <property type="component" value="Unassembled WGS sequence"/>
</dbReference>
<name>A0A9D7SVM2_9BACT</name>
<dbReference type="GO" id="GO:0005975">
    <property type="term" value="P:carbohydrate metabolic process"/>
    <property type="evidence" value="ECO:0007669"/>
    <property type="project" value="UniProtKB-ARBA"/>
</dbReference>
<feature type="domain" description="Secretion system C-terminal sorting" evidence="1">
    <location>
        <begin position="974"/>
        <end position="1049"/>
    </location>
</feature>
<evidence type="ECO:0000313" key="2">
    <source>
        <dbReference type="EMBL" id="MBK9983056.1"/>
    </source>
</evidence>
<dbReference type="EMBL" id="JADKGY010000008">
    <property type="protein sequence ID" value="MBK9983056.1"/>
    <property type="molecule type" value="Genomic_DNA"/>
</dbReference>
<dbReference type="Pfam" id="PF13385">
    <property type="entry name" value="Laminin_G_3"/>
    <property type="match status" value="1"/>
</dbReference>
<dbReference type="InterPro" id="IPR013320">
    <property type="entry name" value="ConA-like_dom_sf"/>
</dbReference>
<reference evidence="2 3" key="1">
    <citation type="submission" date="2020-10" db="EMBL/GenBank/DDBJ databases">
        <title>Connecting structure to function with the recovery of over 1000 high-quality activated sludge metagenome-assembled genomes encoding full-length rRNA genes using long-read sequencing.</title>
        <authorList>
            <person name="Singleton C.M."/>
            <person name="Petriglieri F."/>
            <person name="Kristensen J.M."/>
            <person name="Kirkegaard R.H."/>
            <person name="Michaelsen T.Y."/>
            <person name="Andersen M.H."/>
            <person name="Karst S.M."/>
            <person name="Dueholm M.S."/>
            <person name="Nielsen P.H."/>
            <person name="Albertsen M."/>
        </authorList>
    </citation>
    <scope>NUCLEOTIDE SEQUENCE [LARGE SCALE GENOMIC DNA]</scope>
    <source>
        <strain evidence="2">Ribe_18-Q3-R11-54_MAXAC.273</strain>
    </source>
</reference>
<comment type="caution">
    <text evidence="2">The sequence shown here is derived from an EMBL/GenBank/DDBJ whole genome shotgun (WGS) entry which is preliminary data.</text>
</comment>
<dbReference type="Gene3D" id="2.60.120.200">
    <property type="match status" value="1"/>
</dbReference>
<dbReference type="Pfam" id="PF18962">
    <property type="entry name" value="Por_Secre_tail"/>
    <property type="match status" value="1"/>
</dbReference>
<protein>
    <submittedName>
        <fullName evidence="2">T9SS type A sorting domain-containing protein</fullName>
    </submittedName>
</protein>